<protein>
    <recommendedName>
        <fullName evidence="1">LUD domain-containing protein</fullName>
    </recommendedName>
</protein>
<dbReference type="SUPFAM" id="SSF100950">
    <property type="entry name" value="NagB/RpiA/CoA transferase-like"/>
    <property type="match status" value="1"/>
</dbReference>
<proteinExistence type="predicted"/>
<dbReference type="InterPro" id="IPR037171">
    <property type="entry name" value="NagB/RpiA_transferase-like"/>
</dbReference>
<dbReference type="EMBL" id="UIDG01000200">
    <property type="protein sequence ID" value="SUS06403.1"/>
    <property type="molecule type" value="Genomic_DNA"/>
</dbReference>
<dbReference type="InterPro" id="IPR024185">
    <property type="entry name" value="FTHF_cligase-like_sf"/>
</dbReference>
<dbReference type="Pfam" id="PF02589">
    <property type="entry name" value="LUD_dom"/>
    <property type="match status" value="1"/>
</dbReference>
<reference evidence="2" key="1">
    <citation type="submission" date="2018-07" db="EMBL/GenBank/DDBJ databases">
        <authorList>
            <person name="Quirk P.G."/>
            <person name="Krulwich T.A."/>
        </authorList>
    </citation>
    <scope>NUCLEOTIDE SEQUENCE</scope>
</reference>
<dbReference type="PANTHER" id="PTHR43682:SF1">
    <property type="entry name" value="LACTATE UTILIZATION PROTEIN C"/>
    <property type="match status" value="1"/>
</dbReference>
<sequence>MTAAADPARAAMLARIQGALGRGAPSEEQRRRVLQRCAAPSANLIPARGRENDRIAQFIAEAERVNATTERLAGWSAVPAAVAETLAAAGLPPRLRMVDDARLASLAWPADLTVATGKAVDGDRASLAVAFAGIAETGTVMLLSSPSSPATLNFLPEMHIVILPEAVIVGAYEDAWANLRESFGPGVMPRVVNWITGPSRTADIEQTLLLGAHGPRLLHILLLAEA</sequence>
<dbReference type="AlphaFoldDB" id="A0A380TFC8"/>
<dbReference type="PANTHER" id="PTHR43682">
    <property type="entry name" value="LACTATE UTILIZATION PROTEIN C"/>
    <property type="match status" value="1"/>
</dbReference>
<feature type="domain" description="LUD" evidence="1">
    <location>
        <begin position="79"/>
        <end position="223"/>
    </location>
</feature>
<gene>
    <name evidence="2" type="ORF">DF3PB_2790006</name>
</gene>
<dbReference type="InterPro" id="IPR003741">
    <property type="entry name" value="LUD_dom"/>
</dbReference>
<name>A0A380TFC8_9ZZZZ</name>
<accession>A0A380TFC8</accession>
<organism evidence="2">
    <name type="scientific">metagenome</name>
    <dbReference type="NCBI Taxonomy" id="256318"/>
    <lineage>
        <taxon>unclassified sequences</taxon>
        <taxon>metagenomes</taxon>
    </lineage>
</organism>
<evidence type="ECO:0000313" key="2">
    <source>
        <dbReference type="EMBL" id="SUS06403.1"/>
    </source>
</evidence>
<evidence type="ECO:0000259" key="1">
    <source>
        <dbReference type="Pfam" id="PF02589"/>
    </source>
</evidence>
<dbReference type="Gene3D" id="3.40.50.10420">
    <property type="entry name" value="NagB/RpiA/CoA transferase-like"/>
    <property type="match status" value="1"/>
</dbReference>